<evidence type="ECO:0000256" key="1">
    <source>
        <dbReference type="SAM" id="SignalP"/>
    </source>
</evidence>
<dbReference type="EMBL" id="CP070619">
    <property type="protein sequence ID" value="QSE89203.1"/>
    <property type="molecule type" value="Genomic_DNA"/>
</dbReference>
<dbReference type="Proteomes" id="UP000662986">
    <property type="component" value="Chromosome"/>
</dbReference>
<accession>A0A974W0S5</accession>
<keyword evidence="3" id="KW-1185">Reference proteome</keyword>
<proteinExistence type="predicted"/>
<protein>
    <recommendedName>
        <fullName evidence="4">Secreted protein</fullName>
    </recommendedName>
</protein>
<evidence type="ECO:0000313" key="3">
    <source>
        <dbReference type="Proteomes" id="UP000662986"/>
    </source>
</evidence>
<evidence type="ECO:0008006" key="4">
    <source>
        <dbReference type="Google" id="ProtNLM"/>
    </source>
</evidence>
<sequence>MTKDGETVLRTRGMRRAVTALAVAAAAAMAVPAQAIAQPTPPPVPEGIPVEMLASFAPAIIGAAAGTEDIAAGPQDAILDQARNLLESPGIPPELKSTLERVITFLDGSGGGGPEIPKENAPVIAQFLYPTIGKGCIGEGADSVGTALAVPGPAQLPPPGPKAGQAGFVFTALGTSSVAAEQPNPLTVTWINLDNQRRATQNLTNEAKINPDGPATLSAIADTGPGRVLAVVSGGLTTQKEGAAPITCSFLPTVGMFQVA</sequence>
<feature type="signal peptide" evidence="1">
    <location>
        <begin position="1"/>
        <end position="37"/>
    </location>
</feature>
<evidence type="ECO:0000313" key="2">
    <source>
        <dbReference type="EMBL" id="QSE89203.1"/>
    </source>
</evidence>
<reference evidence="2 3" key="1">
    <citation type="journal article" date="2021" name="Microbiol. Resour. Announc.">
        <title>Complete Genome Sequences of Two Rhodococcus sp. Strains with Large and Linear Chromosomes, Isolated from Apple Rhizosphere.</title>
        <authorList>
            <person name="Benning S."/>
            <person name="Brugnone N."/>
            <person name="Siani R."/>
            <person name="Kublik S."/>
            <person name="Schloter M."/>
            <person name="Rad V."/>
        </authorList>
    </citation>
    <scope>NUCLEOTIDE SEQUENCE [LARGE SCALE GENOMIC DNA]</scope>
    <source>
        <strain evidence="2 3">R79</strain>
    </source>
</reference>
<organism evidence="2 3">
    <name type="scientific">Rhodococcus pseudokoreensis</name>
    <dbReference type="NCBI Taxonomy" id="2811421"/>
    <lineage>
        <taxon>Bacteria</taxon>
        <taxon>Bacillati</taxon>
        <taxon>Actinomycetota</taxon>
        <taxon>Actinomycetes</taxon>
        <taxon>Mycobacteriales</taxon>
        <taxon>Nocardiaceae</taxon>
        <taxon>Rhodococcus</taxon>
    </lineage>
</organism>
<keyword evidence="1" id="KW-0732">Signal</keyword>
<feature type="chain" id="PRO_5047003392" description="Secreted protein" evidence="1">
    <location>
        <begin position="38"/>
        <end position="260"/>
    </location>
</feature>
<reference evidence="2 3" key="2">
    <citation type="journal article" date="2022" name="Arch. Microbiol.">
        <title>Rhodococcus pseudokoreensis sp. nov. isolated from the rhizosphere of young M26 apple rootstocks.</title>
        <authorList>
            <person name="Kampfer P."/>
            <person name="Glaeser S.P."/>
            <person name="Blom J."/>
            <person name="Wolf J."/>
            <person name="Benning S."/>
            <person name="Schloter M."/>
            <person name="Neumann-Schaal M."/>
        </authorList>
    </citation>
    <scope>NUCLEOTIDE SEQUENCE [LARGE SCALE GENOMIC DNA]</scope>
    <source>
        <strain evidence="2 3">R79</strain>
    </source>
</reference>
<name>A0A974W0S5_9NOCA</name>
<dbReference type="RefSeq" id="WP_192581698.1">
    <property type="nucleotide sequence ID" value="NZ_CP070619.1"/>
</dbReference>
<gene>
    <name evidence="2" type="ORF">JWS13_11545</name>
</gene>